<dbReference type="PANTHER" id="PTHR21381:SF3">
    <property type="entry name" value="SGC REGION PROTEIN SGCQ-RELATED"/>
    <property type="match status" value="1"/>
</dbReference>
<dbReference type="Gene3D" id="3.20.20.70">
    <property type="entry name" value="Aldolase class I"/>
    <property type="match status" value="1"/>
</dbReference>
<comment type="similarity">
    <text evidence="1">Belongs to the BtpA family.</text>
</comment>
<dbReference type="InterPro" id="IPR005137">
    <property type="entry name" value="BtpA"/>
</dbReference>
<gene>
    <name evidence="2" type="ORF">PB01_01460</name>
</gene>
<reference evidence="2 3" key="1">
    <citation type="submission" date="2018-07" db="EMBL/GenBank/DDBJ databases">
        <title>Complete genome sequence of Psychrobacillus sp. PB01, isolated from iceberg, and comparative genome analysis of Psychrobacillus strains.</title>
        <authorList>
            <person name="Lee P.C."/>
        </authorList>
    </citation>
    <scope>NUCLEOTIDE SEQUENCE [LARGE SCALE GENOMIC DNA]</scope>
    <source>
        <strain evidence="2 3">PB01</strain>
    </source>
</reference>
<evidence type="ECO:0000256" key="1">
    <source>
        <dbReference type="ARBA" id="ARBA00006007"/>
    </source>
</evidence>
<sequence length="247" mass="27832">MRIQKENFLSLFHVKKPILAMIHLKGESNEEKVEIAKLEIDQLIDNGIDAVIIENYFGSPEVVEEVLNYLYSERKNIIYGVNVLDDDKKAFELAVKYDVKFIQLDSVAGHLNLDEDREFDEWITNARKQTNAFVLGGVRFKYQPYLSGRTLEEDLTIGITRCDAIVVTGEGTGLETDISKINAFRKIMGNDHPLVVGAGITADNFKEQLGVADAAIVGSYLKDTFKDDGNVSVENVRHFMTQVKNVR</sequence>
<dbReference type="RefSeq" id="WP_151698531.1">
    <property type="nucleotide sequence ID" value="NZ_CP031223.1"/>
</dbReference>
<dbReference type="InterPro" id="IPR013785">
    <property type="entry name" value="Aldolase_TIM"/>
</dbReference>
<dbReference type="AlphaFoldDB" id="A0A5J6SI37"/>
<evidence type="ECO:0000313" key="3">
    <source>
        <dbReference type="Proteomes" id="UP000325517"/>
    </source>
</evidence>
<accession>A0A5J6SI37</accession>
<dbReference type="PANTHER" id="PTHR21381">
    <property type="entry name" value="ZGC:162297"/>
    <property type="match status" value="1"/>
</dbReference>
<organism evidence="2 3">
    <name type="scientific">Psychrobacillus glaciei</name>
    <dbReference type="NCBI Taxonomy" id="2283160"/>
    <lineage>
        <taxon>Bacteria</taxon>
        <taxon>Bacillati</taxon>
        <taxon>Bacillota</taxon>
        <taxon>Bacilli</taxon>
        <taxon>Bacillales</taxon>
        <taxon>Bacillaceae</taxon>
        <taxon>Psychrobacillus</taxon>
    </lineage>
</organism>
<dbReference type="InterPro" id="IPR011060">
    <property type="entry name" value="RibuloseP-bd_barrel"/>
</dbReference>
<dbReference type="Proteomes" id="UP000325517">
    <property type="component" value="Chromosome"/>
</dbReference>
<proteinExistence type="inferred from homology"/>
<dbReference type="SUPFAM" id="SSF51366">
    <property type="entry name" value="Ribulose-phoshate binding barrel"/>
    <property type="match status" value="1"/>
</dbReference>
<keyword evidence="3" id="KW-1185">Reference proteome</keyword>
<evidence type="ECO:0000313" key="2">
    <source>
        <dbReference type="EMBL" id="QFF97585.1"/>
    </source>
</evidence>
<dbReference type="OrthoDB" id="9791357at2"/>
<dbReference type="Pfam" id="PF03437">
    <property type="entry name" value="BtpA"/>
    <property type="match status" value="1"/>
</dbReference>
<dbReference type="KEGG" id="psyo:PB01_01460"/>
<name>A0A5J6SI37_9BACI</name>
<dbReference type="EMBL" id="CP031223">
    <property type="protein sequence ID" value="QFF97585.1"/>
    <property type="molecule type" value="Genomic_DNA"/>
</dbReference>
<protein>
    <submittedName>
        <fullName evidence="2">Membrane biogenesis protein</fullName>
    </submittedName>
</protein>